<dbReference type="Pfam" id="PF01327">
    <property type="entry name" value="Pep_deformylase"/>
    <property type="match status" value="1"/>
</dbReference>
<keyword evidence="3" id="KW-0648">Protein biosynthesis</keyword>
<evidence type="ECO:0000313" key="5">
    <source>
        <dbReference type="Proteomes" id="UP000604046"/>
    </source>
</evidence>
<organism evidence="4 5">
    <name type="scientific">Symbiodinium natans</name>
    <dbReference type="NCBI Taxonomy" id="878477"/>
    <lineage>
        <taxon>Eukaryota</taxon>
        <taxon>Sar</taxon>
        <taxon>Alveolata</taxon>
        <taxon>Dinophyceae</taxon>
        <taxon>Suessiales</taxon>
        <taxon>Symbiodiniaceae</taxon>
        <taxon>Symbiodinium</taxon>
    </lineage>
</organism>
<dbReference type="AlphaFoldDB" id="A0A812REX9"/>
<evidence type="ECO:0000256" key="1">
    <source>
        <dbReference type="ARBA" id="ARBA00010759"/>
    </source>
</evidence>
<dbReference type="CDD" id="cd00487">
    <property type="entry name" value="Pep_deformylase"/>
    <property type="match status" value="1"/>
</dbReference>
<dbReference type="Proteomes" id="UP000604046">
    <property type="component" value="Unassembled WGS sequence"/>
</dbReference>
<dbReference type="GO" id="GO:0006412">
    <property type="term" value="P:translation"/>
    <property type="evidence" value="ECO:0007669"/>
    <property type="project" value="UniProtKB-KW"/>
</dbReference>
<evidence type="ECO:0000313" key="4">
    <source>
        <dbReference type="EMBL" id="CAE7437930.1"/>
    </source>
</evidence>
<name>A0A812REX9_9DINO</name>
<dbReference type="PANTHER" id="PTHR10458:SF22">
    <property type="entry name" value="PEPTIDE DEFORMYLASE"/>
    <property type="match status" value="1"/>
</dbReference>
<reference evidence="4" key="1">
    <citation type="submission" date="2021-02" db="EMBL/GenBank/DDBJ databases">
        <authorList>
            <person name="Dougan E. K."/>
            <person name="Rhodes N."/>
            <person name="Thang M."/>
            <person name="Chan C."/>
        </authorList>
    </citation>
    <scope>NUCLEOTIDE SEQUENCE</scope>
</reference>
<gene>
    <name evidence="4" type="primary">PDF1B</name>
    <name evidence="4" type="ORF">SNAT2548_LOCUS23801</name>
</gene>
<protein>
    <recommendedName>
        <fullName evidence="2 3">Peptide deformylase</fullName>
        <ecNumber evidence="2 3">3.5.1.88</ecNumber>
    </recommendedName>
</protein>
<dbReference type="OrthoDB" id="276063at2759"/>
<evidence type="ECO:0000256" key="2">
    <source>
        <dbReference type="ARBA" id="ARBA00012175"/>
    </source>
</evidence>
<evidence type="ECO:0000256" key="3">
    <source>
        <dbReference type="RuleBase" id="RU362111"/>
    </source>
</evidence>
<comment type="similarity">
    <text evidence="1 3">Belongs to the polypeptide deformylase family.</text>
</comment>
<sequence>MYAKDNGCGLAAPQCGVNLRVMVYNYQRIEGEGRNPEGEVVFVNPRITACSDTKCEMVEGCLSFPNFGAPVVRPEWVEVEAVDLDGKPYTKRLEGDEARVFQHEYDHLDGIVYIDHVTDDDKKEIATNLKKLVNEYTAGGGKDPKP</sequence>
<comment type="caution">
    <text evidence="4">The sequence shown here is derived from an EMBL/GenBank/DDBJ whole genome shotgun (WGS) entry which is preliminary data.</text>
</comment>
<dbReference type="InterPro" id="IPR023635">
    <property type="entry name" value="Peptide_deformylase"/>
</dbReference>
<dbReference type="NCBIfam" id="NF001159">
    <property type="entry name" value="PRK00150.1-3"/>
    <property type="match status" value="1"/>
</dbReference>
<comment type="catalytic activity">
    <reaction evidence="3">
        <text>N-terminal N-formyl-L-methionyl-[peptide] + H2O = N-terminal L-methionyl-[peptide] + formate</text>
        <dbReference type="Rhea" id="RHEA:24420"/>
        <dbReference type="Rhea" id="RHEA-COMP:10639"/>
        <dbReference type="Rhea" id="RHEA-COMP:10640"/>
        <dbReference type="ChEBI" id="CHEBI:15377"/>
        <dbReference type="ChEBI" id="CHEBI:15740"/>
        <dbReference type="ChEBI" id="CHEBI:49298"/>
        <dbReference type="ChEBI" id="CHEBI:64731"/>
        <dbReference type="EC" id="3.5.1.88"/>
    </reaction>
</comment>
<dbReference type="EC" id="3.5.1.88" evidence="2 3"/>
<dbReference type="InterPro" id="IPR036821">
    <property type="entry name" value="Peptide_deformylase_sf"/>
</dbReference>
<dbReference type="NCBIfam" id="TIGR00079">
    <property type="entry name" value="pept_deformyl"/>
    <property type="match status" value="1"/>
</dbReference>
<dbReference type="SUPFAM" id="SSF56420">
    <property type="entry name" value="Peptide deformylase"/>
    <property type="match status" value="1"/>
</dbReference>
<dbReference type="GO" id="GO:0042586">
    <property type="term" value="F:peptide deformylase activity"/>
    <property type="evidence" value="ECO:0007669"/>
    <property type="project" value="UniProtKB-EC"/>
</dbReference>
<dbReference type="GO" id="GO:0046872">
    <property type="term" value="F:metal ion binding"/>
    <property type="evidence" value="ECO:0007669"/>
    <property type="project" value="UniProtKB-KW"/>
</dbReference>
<dbReference type="PRINTS" id="PR01576">
    <property type="entry name" value="PDEFORMYLASE"/>
</dbReference>
<proteinExistence type="inferred from homology"/>
<keyword evidence="3" id="KW-0479">Metal-binding</keyword>
<keyword evidence="5" id="KW-1185">Reference proteome</keyword>
<dbReference type="Gene3D" id="3.90.45.10">
    <property type="entry name" value="Peptide deformylase"/>
    <property type="match status" value="1"/>
</dbReference>
<accession>A0A812REX9</accession>
<dbReference type="EMBL" id="CAJNDS010002335">
    <property type="protein sequence ID" value="CAE7437930.1"/>
    <property type="molecule type" value="Genomic_DNA"/>
</dbReference>
<dbReference type="PANTHER" id="PTHR10458">
    <property type="entry name" value="PEPTIDE DEFORMYLASE"/>
    <property type="match status" value="1"/>
</dbReference>
<dbReference type="PIRSF" id="PIRSF004749">
    <property type="entry name" value="Pep_def"/>
    <property type="match status" value="1"/>
</dbReference>
<keyword evidence="3" id="KW-0378">Hydrolase</keyword>
<comment type="function">
    <text evidence="3">Removes the formyl group from the N-terminal Met of newly synthesized proteins.</text>
</comment>